<reference evidence="2 3" key="1">
    <citation type="journal article" date="2022" name="Nat. Ecol. Evol.">
        <title>A masculinizing supergene underlies an exaggerated male reproductive morph in a spider.</title>
        <authorList>
            <person name="Hendrickx F."/>
            <person name="De Corte Z."/>
            <person name="Sonet G."/>
            <person name="Van Belleghem S.M."/>
            <person name="Kostlbacher S."/>
            <person name="Vangestel C."/>
        </authorList>
    </citation>
    <scope>NUCLEOTIDE SEQUENCE [LARGE SCALE GENOMIC DNA]</scope>
    <source>
        <strain evidence="2">W744_W776</strain>
    </source>
</reference>
<feature type="transmembrane region" description="Helical" evidence="1">
    <location>
        <begin position="7"/>
        <end position="27"/>
    </location>
</feature>
<sequence length="1956" mass="222508">MKLLIKGLYYSWFFMLITYAVTTANILQQNKTSSHLRRKIEVFKLKLHKTLENVRIRRSLSSTKKELDYIPHTVQARESETSSSGQTVVVWSVLNLNENEVVFAGTAEGHIALYHESNLVSLFAFPVHEPIHSLLSFQHGNRLWLIGLHSQLQSKNFLQIYECSNDTAVEDAELVKRQLIDLSGSSLVTLANIKNRIHLVVVENGDINSVLSLYVWAGTQFDVVHSSNLEGRCKSVAAWDLDRVLHVAVSLFDSSQLQVLQFLENEGDKSISIVQVLDGHFNFVYHFEFAGSHYLICERKNKLVLFWWNEVHFEGQQEISFEDSEPVLDISTLVLSHGVVIVVVKQNIIEYYLQDSSVSFIKSGSAEFPEFWKVKSVKVWRKDPDLYRLLPVFQDPKEAVAIKLIFESKSSNIQTPLFSNCSMELNGIFDEINAEIELVTSKLDKVWMKNREYSHNSVTLTGNLETENAKLGKVSFKKESDELNALPLLGLYKQLFHRMNKINFDLNTTLRKSAHQKIKGNYNFIDRFVVSHVNLTKLENVQINGIRPQSLTSVLKNKGHQTFLQNAKVRHMDAVIVNTSMLNDRKMYDYLLLKNRYQVVKGNLTFEDSINIKNLNKTSFLNKIKLNEIVTTTSEQVMSGNKVFSTLSALSITSKDRVNRVSIKELQKHVIRSKYDKRLEFVSDVFADNLTIVSINGNNFEDLLLNSVKQSEDQYTNIRGLKTFSQPLYIKEDLSVAYVNGMNLSHLVDLHSPQKVFGQMRLVNVSFTDIETDSVNGVDLSSEAITKFGYFEIDKVVTFEEPLKIGTITIKDGAAIDEVDVSDLVSPLMRKEQETFDNHLELNDVNVRNDVIIEDKKMALLLHDLSNNVWLKSKSQNIPLSHFNILPVKHLYVDAWNTIPVSDIVRSKLNGTINSEKIFEDVVVPSIFIKDGKTLNNINYNSEHLLPMITDALNHFHVKDLTVEGDLFLSTINSMNVSDLMQLQAFQSSSGPKRFDEVYVNELSASVLKLSTFNDKSFSEYVSKAARIPNKRIGNKYFDFLMGEDLKVHGFLNERTVPEMFNSIVTLNSYQNISSQKTFIDELQTNRLFAQNLLNTLDARNIVVKDRAQSNISKKEFQGFVKADNIEIAEEINLVNLFDLNEFAFYKGRKNNTVYKPVQFLSNSKFSKIQVSSHTSIDGLEFDDLVRTDKDSFLEEFNSSTVNAQNVYINGNINGCNLADISNGSGPLETRAKKQFFELNIIGNLFVKNALNNMTQEDFSKLATLLDSDVLNGKFHFDIINASYLQFGNSVNGIDIEMIRNDAVIQTTLKGIQGKKRFRKKLLSNSTQINSLNVTSLCGINIPTLYLKYLSIKEPQNVYLKNVPQLQVRNVAIEGLLNGLKLPDDLILTDTDEKISAPVIFNDTIVLSSDLIIEGTADEVLLVPFINNIVHLTKPDNISSNIVFLNEVSMKGDAVMELINNISLNNVVKKFHKVFFFDSKTFQGSLSVRSTLKASSINNVSLEDLAQNICKATQNEILPGLTTFPRIRAFALDARFINNISLEHLWNHVHDIEEYIYTSLDRLTSTINHNQETISVMKDRKDDHFSLYGFFELHQVLNLGHTVRFLPIFEAGRFGESFTLPTLQMIVWVKRSNPCPRSYKSILMDVHPNGTLAKKEEMNGRVFPVSLRILEDDVEEFRIHTDRNTRCNPDEHKPDVIKTIFINGVENKNIIPSPSNSVLTDAKPLEMDTGVYVLISYEFEGEGERMHLFQYNSLNDTWSVHQKFHSSHVSSFDVIYVNDSKQAEIYLAITGNTKLGLFLYHWDFKENKFSLKTSSSKTVSSSVLWVGVEKEVYLLLTKEKTKIRNEHGSMFEYTNPVEVLVLLDDLVLNQEIRVQGIHSFESFHLAGETFVLAVSRHLQTVYVIQFKGFNGFEVIQKINAPGVSDVTIFKSNNDLLLAISSLAGHTRILKCVTRNN</sequence>
<gene>
    <name evidence="2" type="ORF">JTE90_000646</name>
</gene>
<name>A0AAV6VXX9_9ARAC</name>
<protein>
    <submittedName>
        <fullName evidence="2">Uncharacterized protein</fullName>
    </submittedName>
</protein>
<evidence type="ECO:0000256" key="1">
    <source>
        <dbReference type="SAM" id="Phobius"/>
    </source>
</evidence>
<accession>A0AAV6VXX9</accession>
<comment type="caution">
    <text evidence="2">The sequence shown here is derived from an EMBL/GenBank/DDBJ whole genome shotgun (WGS) entry which is preliminary data.</text>
</comment>
<evidence type="ECO:0000313" key="3">
    <source>
        <dbReference type="Proteomes" id="UP000827092"/>
    </source>
</evidence>
<keyword evidence="1" id="KW-1133">Transmembrane helix</keyword>
<keyword evidence="1" id="KW-0472">Membrane</keyword>
<proteinExistence type="predicted"/>
<dbReference type="Proteomes" id="UP000827092">
    <property type="component" value="Unassembled WGS sequence"/>
</dbReference>
<organism evidence="2 3">
    <name type="scientific">Oedothorax gibbosus</name>
    <dbReference type="NCBI Taxonomy" id="931172"/>
    <lineage>
        <taxon>Eukaryota</taxon>
        <taxon>Metazoa</taxon>
        <taxon>Ecdysozoa</taxon>
        <taxon>Arthropoda</taxon>
        <taxon>Chelicerata</taxon>
        <taxon>Arachnida</taxon>
        <taxon>Araneae</taxon>
        <taxon>Araneomorphae</taxon>
        <taxon>Entelegynae</taxon>
        <taxon>Araneoidea</taxon>
        <taxon>Linyphiidae</taxon>
        <taxon>Erigoninae</taxon>
        <taxon>Oedothorax</taxon>
    </lineage>
</organism>
<dbReference type="EMBL" id="JAFNEN010000015">
    <property type="protein sequence ID" value="KAG8200574.1"/>
    <property type="molecule type" value="Genomic_DNA"/>
</dbReference>
<keyword evidence="3" id="KW-1185">Reference proteome</keyword>
<keyword evidence="1" id="KW-0812">Transmembrane</keyword>
<evidence type="ECO:0000313" key="2">
    <source>
        <dbReference type="EMBL" id="KAG8200574.1"/>
    </source>
</evidence>